<dbReference type="EMBL" id="JAJHUN010000006">
    <property type="protein sequence ID" value="KAJ4158218.1"/>
    <property type="molecule type" value="Genomic_DNA"/>
</dbReference>
<feature type="region of interest" description="Disordered" evidence="1">
    <location>
        <begin position="45"/>
        <end position="65"/>
    </location>
</feature>
<protein>
    <submittedName>
        <fullName evidence="2">Uncharacterized protein</fullName>
    </submittedName>
</protein>
<evidence type="ECO:0000256" key="1">
    <source>
        <dbReference type="SAM" id="MobiDB-lite"/>
    </source>
</evidence>
<reference evidence="2" key="1">
    <citation type="journal article" date="2023" name="Access Microbiol">
        <title>De-novo genome assembly for Akanthomyces muscarius, a biocontrol agent of insect agricultural pests.</title>
        <authorList>
            <person name="Erdos Z."/>
            <person name="Studholme D.J."/>
            <person name="Raymond B."/>
            <person name="Sharma M."/>
        </authorList>
    </citation>
    <scope>NUCLEOTIDE SEQUENCE</scope>
    <source>
        <strain evidence="2">Ve6</strain>
    </source>
</reference>
<dbReference type="RefSeq" id="XP_056056585.1">
    <property type="nucleotide sequence ID" value="XM_056201978.1"/>
</dbReference>
<dbReference type="GeneID" id="80895912"/>
<dbReference type="AlphaFoldDB" id="A0A9W8QHU2"/>
<organism evidence="2 3">
    <name type="scientific">Akanthomyces muscarius</name>
    <name type="common">Entomopathogenic fungus</name>
    <name type="synonym">Lecanicillium muscarium</name>
    <dbReference type="NCBI Taxonomy" id="2231603"/>
    <lineage>
        <taxon>Eukaryota</taxon>
        <taxon>Fungi</taxon>
        <taxon>Dikarya</taxon>
        <taxon>Ascomycota</taxon>
        <taxon>Pezizomycotina</taxon>
        <taxon>Sordariomycetes</taxon>
        <taxon>Hypocreomycetidae</taxon>
        <taxon>Hypocreales</taxon>
        <taxon>Cordycipitaceae</taxon>
        <taxon>Akanthomyces</taxon>
    </lineage>
</organism>
<dbReference type="KEGG" id="amus:LMH87_008753"/>
<dbReference type="Proteomes" id="UP001144673">
    <property type="component" value="Unassembled WGS sequence"/>
</dbReference>
<name>A0A9W8QHU2_AKAMU</name>
<keyword evidence="3" id="KW-1185">Reference proteome</keyword>
<gene>
    <name evidence="2" type="ORF">LMH87_008753</name>
</gene>
<evidence type="ECO:0000313" key="3">
    <source>
        <dbReference type="Proteomes" id="UP001144673"/>
    </source>
</evidence>
<accession>A0A9W8QHU2</accession>
<feature type="compositionally biased region" description="Basic and acidic residues" evidence="1">
    <location>
        <begin position="47"/>
        <end position="64"/>
    </location>
</feature>
<comment type="caution">
    <text evidence="2">The sequence shown here is derived from an EMBL/GenBank/DDBJ whole genome shotgun (WGS) entry which is preliminary data.</text>
</comment>
<proteinExistence type="predicted"/>
<sequence>MGSDWEIRITSSTLPRCSYQHLTRYLPTYYPPRLTGCLRLYELPPELPRRPPRDAPDSSTDDAKPALLIQGGDEIAFLDNVLPYSVTAHHGFESHHLP</sequence>
<evidence type="ECO:0000313" key="2">
    <source>
        <dbReference type="EMBL" id="KAJ4158218.1"/>
    </source>
</evidence>